<evidence type="ECO:0000313" key="2">
    <source>
        <dbReference type="Proteomes" id="UP001327560"/>
    </source>
</evidence>
<name>A0AAQ3KXE2_9LILI</name>
<dbReference type="PANTHER" id="PTHR36355:SF1">
    <property type="entry name" value="EXPRESSED PROTEIN"/>
    <property type="match status" value="1"/>
</dbReference>
<proteinExistence type="predicted"/>
<evidence type="ECO:0000313" key="1">
    <source>
        <dbReference type="EMBL" id="WOL16842.1"/>
    </source>
</evidence>
<dbReference type="AlphaFoldDB" id="A0AAQ3KXE2"/>
<organism evidence="1 2">
    <name type="scientific">Canna indica</name>
    <name type="common">Indian-shot</name>
    <dbReference type="NCBI Taxonomy" id="4628"/>
    <lineage>
        <taxon>Eukaryota</taxon>
        <taxon>Viridiplantae</taxon>
        <taxon>Streptophyta</taxon>
        <taxon>Embryophyta</taxon>
        <taxon>Tracheophyta</taxon>
        <taxon>Spermatophyta</taxon>
        <taxon>Magnoliopsida</taxon>
        <taxon>Liliopsida</taxon>
        <taxon>Zingiberales</taxon>
        <taxon>Cannaceae</taxon>
        <taxon>Canna</taxon>
    </lineage>
</organism>
<dbReference type="EMBL" id="CP136897">
    <property type="protein sequence ID" value="WOL16842.1"/>
    <property type="molecule type" value="Genomic_DNA"/>
</dbReference>
<sequence length="164" mass="17961">MEAAKVQRVSKASSDELLRKFAELDDHPPARASPPRISGARLLGAPIVIRKKKSRRAMISALSARELAASPADAAAAARTRRRRASGGLAEWKSLLPVTNRRPAHASLLRRMGIRRSEEGAPGIGLFLAAAFEKTWRKTVEGASKMFVEKHCHQTHVRLISDIV</sequence>
<dbReference type="Proteomes" id="UP001327560">
    <property type="component" value="Chromosome 8"/>
</dbReference>
<accession>A0AAQ3KXE2</accession>
<keyword evidence="2" id="KW-1185">Reference proteome</keyword>
<dbReference type="PANTHER" id="PTHR36355">
    <property type="entry name" value="EXPRESSED PROTEIN"/>
    <property type="match status" value="1"/>
</dbReference>
<reference evidence="1 2" key="1">
    <citation type="submission" date="2023-10" db="EMBL/GenBank/DDBJ databases">
        <title>Chromosome-scale genome assembly provides insights into flower coloration mechanisms of Canna indica.</title>
        <authorList>
            <person name="Li C."/>
        </authorList>
    </citation>
    <scope>NUCLEOTIDE SEQUENCE [LARGE SCALE GENOMIC DNA]</scope>
    <source>
        <tissue evidence="1">Flower</tissue>
    </source>
</reference>
<protein>
    <submittedName>
        <fullName evidence="1">Uncharacterized protein</fullName>
    </submittedName>
</protein>
<gene>
    <name evidence="1" type="ORF">Cni_G25630</name>
</gene>